<dbReference type="EMBL" id="FTOP01000015">
    <property type="protein sequence ID" value="SIT08182.1"/>
    <property type="molecule type" value="Genomic_DNA"/>
</dbReference>
<gene>
    <name evidence="1" type="ORF">SAMN05421761_11553</name>
</gene>
<dbReference type="STRING" id="529505.SAMN05421761_11553"/>
<dbReference type="AlphaFoldDB" id="A0A1N7PC47"/>
<evidence type="ECO:0000313" key="2">
    <source>
        <dbReference type="Proteomes" id="UP000186026"/>
    </source>
</evidence>
<protein>
    <submittedName>
        <fullName evidence="1">Uncharacterized protein</fullName>
    </submittedName>
</protein>
<name>A0A1N7PC47_9BACT</name>
<dbReference type="Proteomes" id="UP000186026">
    <property type="component" value="Unassembled WGS sequence"/>
</dbReference>
<reference evidence="2" key="1">
    <citation type="submission" date="2017-01" db="EMBL/GenBank/DDBJ databases">
        <authorList>
            <person name="Varghese N."/>
            <person name="Submissions S."/>
        </authorList>
    </citation>
    <scope>NUCLEOTIDE SEQUENCE [LARGE SCALE GENOMIC DNA]</scope>
    <source>
        <strain evidence="2">DSM 46698</strain>
    </source>
</reference>
<evidence type="ECO:0000313" key="1">
    <source>
        <dbReference type="EMBL" id="SIT08182.1"/>
    </source>
</evidence>
<proteinExistence type="predicted"/>
<keyword evidence="2" id="KW-1185">Reference proteome</keyword>
<organism evidence="1 2">
    <name type="scientific">Belliella pelovolcani</name>
    <dbReference type="NCBI Taxonomy" id="529505"/>
    <lineage>
        <taxon>Bacteria</taxon>
        <taxon>Pseudomonadati</taxon>
        <taxon>Bacteroidota</taxon>
        <taxon>Cytophagia</taxon>
        <taxon>Cytophagales</taxon>
        <taxon>Cyclobacteriaceae</taxon>
        <taxon>Belliella</taxon>
    </lineage>
</organism>
<accession>A0A1N7PC47</accession>
<sequence length="62" mass="7629">MFKNYSDNLTITLQTTPKNLLILSCFLIYLRDFAKWVKLKFYFPSMEWYLLKMVEICFKMVF</sequence>